<evidence type="ECO:0000256" key="3">
    <source>
        <dbReference type="ARBA" id="ARBA00022833"/>
    </source>
</evidence>
<dbReference type="HAMAP" id="MF_00175">
    <property type="entry name" value="ClpX"/>
    <property type="match status" value="1"/>
</dbReference>
<organism evidence="9 10">
    <name type="scientific">Paenibacillus wenxiniae</name>
    <dbReference type="NCBI Taxonomy" id="1636843"/>
    <lineage>
        <taxon>Bacteria</taxon>
        <taxon>Bacillati</taxon>
        <taxon>Bacillota</taxon>
        <taxon>Bacilli</taxon>
        <taxon>Bacillales</taxon>
        <taxon>Paenibacillaceae</taxon>
        <taxon>Paenibacillus</taxon>
    </lineage>
</organism>
<dbReference type="SUPFAM" id="SSF52540">
    <property type="entry name" value="P-loop containing nucleoside triphosphate hydrolases"/>
    <property type="match status" value="1"/>
</dbReference>
<feature type="binding site" evidence="6">
    <location>
        <begin position="117"/>
        <end position="124"/>
    </location>
    <ligand>
        <name>ATP</name>
        <dbReference type="ChEBI" id="CHEBI:30616"/>
    </ligand>
</feature>
<evidence type="ECO:0000313" key="9">
    <source>
        <dbReference type="EMBL" id="MFD1886423.1"/>
    </source>
</evidence>
<dbReference type="SMART" id="SM01086">
    <property type="entry name" value="ClpB_D2-small"/>
    <property type="match status" value="1"/>
</dbReference>
<reference evidence="10" key="1">
    <citation type="journal article" date="2019" name="Int. J. Syst. Evol. Microbiol.">
        <title>The Global Catalogue of Microorganisms (GCM) 10K type strain sequencing project: providing services to taxonomists for standard genome sequencing and annotation.</title>
        <authorList>
            <consortium name="The Broad Institute Genomics Platform"/>
            <consortium name="The Broad Institute Genome Sequencing Center for Infectious Disease"/>
            <person name="Wu L."/>
            <person name="Ma J."/>
        </authorList>
    </citation>
    <scope>NUCLEOTIDE SEQUENCE [LARGE SCALE GENOMIC DNA]</scope>
    <source>
        <strain evidence="10">CCUG 54950</strain>
    </source>
</reference>
<dbReference type="Pfam" id="PF07724">
    <property type="entry name" value="AAA_2"/>
    <property type="match status" value="1"/>
</dbReference>
<dbReference type="InterPro" id="IPR046425">
    <property type="entry name" value="ClpX_bact"/>
</dbReference>
<comment type="caution">
    <text evidence="9">The sequence shown here is derived from an EMBL/GenBank/DDBJ whole genome shotgun (WGS) entry which is preliminary data.</text>
</comment>
<keyword evidence="1 6" id="KW-0479">Metal-binding</keyword>
<dbReference type="Gene3D" id="6.20.220.10">
    <property type="entry name" value="ClpX chaperone, C4-type zinc finger domain"/>
    <property type="match status" value="1"/>
</dbReference>
<dbReference type="CDD" id="cd19497">
    <property type="entry name" value="RecA-like_ClpX"/>
    <property type="match status" value="1"/>
</dbReference>
<dbReference type="Pfam" id="PF06689">
    <property type="entry name" value="zf-C4_ClpX"/>
    <property type="match status" value="1"/>
</dbReference>
<dbReference type="PROSITE" id="PS51902">
    <property type="entry name" value="CLPX_ZB"/>
    <property type="match status" value="1"/>
</dbReference>
<comment type="subunit">
    <text evidence="6">Component of the ClpX-ClpP complex. Forms a hexameric ring that, in the presence of ATP, binds to fourteen ClpP subunits assembled into a disk-like structure with a central cavity, resembling the structure of eukaryotic proteasomes.</text>
</comment>
<dbReference type="InterPro" id="IPR038366">
    <property type="entry name" value="Znf_CppX_C4_sf"/>
</dbReference>
<feature type="binding site" evidence="6 7">
    <location>
        <position position="38"/>
    </location>
    <ligand>
        <name>Zn(2+)</name>
        <dbReference type="ChEBI" id="CHEBI:29105"/>
    </ligand>
</feature>
<dbReference type="Proteomes" id="UP001597233">
    <property type="component" value="Unassembled WGS sequence"/>
</dbReference>
<evidence type="ECO:0000256" key="7">
    <source>
        <dbReference type="PROSITE-ProRule" id="PRU01250"/>
    </source>
</evidence>
<feature type="binding site" evidence="6 7">
    <location>
        <position position="16"/>
    </location>
    <ligand>
        <name>Zn(2+)</name>
        <dbReference type="ChEBI" id="CHEBI:29105"/>
    </ligand>
</feature>
<comment type="similarity">
    <text evidence="6 7">Belongs to the ClpX chaperone family.</text>
</comment>
<keyword evidence="3 6" id="KW-0862">Zinc</keyword>
<evidence type="ECO:0000313" key="10">
    <source>
        <dbReference type="Proteomes" id="UP001597233"/>
    </source>
</evidence>
<dbReference type="RefSeq" id="WP_347325567.1">
    <property type="nucleotide sequence ID" value="NZ_JBCGUH010000006.1"/>
</dbReference>
<evidence type="ECO:0000256" key="5">
    <source>
        <dbReference type="ARBA" id="ARBA00023186"/>
    </source>
</evidence>
<dbReference type="InterPro" id="IPR019489">
    <property type="entry name" value="Clp_ATPase_C"/>
</dbReference>
<feature type="binding site" evidence="6 7">
    <location>
        <position position="35"/>
    </location>
    <ligand>
        <name>Zn(2+)</name>
        <dbReference type="ChEBI" id="CHEBI:29105"/>
    </ligand>
</feature>
<sequence>MFKFNDEKGQLKCSFCGKSQDQVRKLVAGPGVYICDECIELCTEIVEEELGHEEELDLKDIPKPQEIRSILDQYVIGQDQAKKSLSVAVYNHYKRVNTQSKIEDVELQKSNIMLVGPTGSGKTLLAQTMARILNVPFAIADATSLTEAGYVGEDVENILLKLIQAADYDVEKAERGIIYIDEIDKVARKSENPSITRDVSGEGVQQALLKILEGTVASVPPQGGRKHPHQEFIQIDTTNILFIVGGAFDGLEQYIKRRIGKKVIGFSSDNQGQKDLKAGEYLSMVLPEDLLKFGLIPEFVGRLPVISALEPLDEETLVRILSEPKNALIKQYSKMLEMDNVELVFEPGALQAIAREAIKRNTGARGLRAIIEGIMLDVMYEVPSRDDVTRCVITEQVVESKVVPELQTGKDKKQEESA</sequence>
<evidence type="ECO:0000259" key="8">
    <source>
        <dbReference type="PROSITE" id="PS51902"/>
    </source>
</evidence>
<keyword evidence="5 6" id="KW-0143">Chaperone</keyword>
<keyword evidence="9" id="KW-0378">Hydrolase</keyword>
<dbReference type="InterPro" id="IPR003593">
    <property type="entry name" value="AAA+_ATPase"/>
</dbReference>
<name>A0ABW4RJS6_9BACL</name>
<protein>
    <recommendedName>
        <fullName evidence="6">ATP-dependent Clp protease ATP-binding subunit ClpX</fullName>
    </recommendedName>
</protein>
<dbReference type="InterPro" id="IPR050052">
    <property type="entry name" value="ATP-dep_Clp_protease_ClpX"/>
</dbReference>
<comment type="function">
    <text evidence="6">ATP-dependent specificity component of the Clp protease. It directs the protease to specific substrates. Can perform chaperone functions in the absence of ClpP.</text>
</comment>
<dbReference type="InterPro" id="IPR027417">
    <property type="entry name" value="P-loop_NTPase"/>
</dbReference>
<keyword evidence="4 6" id="KW-0067">ATP-binding</keyword>
<dbReference type="SUPFAM" id="SSF57716">
    <property type="entry name" value="Glucocorticoid receptor-like (DNA-binding domain)"/>
    <property type="match status" value="1"/>
</dbReference>
<keyword evidence="2 6" id="KW-0547">Nucleotide-binding</keyword>
<dbReference type="NCBIfam" id="NF003745">
    <property type="entry name" value="PRK05342.1"/>
    <property type="match status" value="1"/>
</dbReference>
<gene>
    <name evidence="6 9" type="primary">clpX</name>
    <name evidence="9" type="ORF">ACFSC9_12915</name>
</gene>
<dbReference type="PANTHER" id="PTHR48102:SF7">
    <property type="entry name" value="ATP-DEPENDENT CLP PROTEASE ATP-BINDING SUBUNIT CLPX-LIKE, MITOCHONDRIAL"/>
    <property type="match status" value="1"/>
</dbReference>
<evidence type="ECO:0000256" key="6">
    <source>
        <dbReference type="HAMAP-Rule" id="MF_00175"/>
    </source>
</evidence>
<dbReference type="EMBL" id="JBHUEH010000016">
    <property type="protein sequence ID" value="MFD1886423.1"/>
    <property type="molecule type" value="Genomic_DNA"/>
</dbReference>
<dbReference type="InterPro" id="IPR059188">
    <property type="entry name" value="Znf_CLPX-like"/>
</dbReference>
<dbReference type="Gene3D" id="3.40.50.300">
    <property type="entry name" value="P-loop containing nucleotide triphosphate hydrolases"/>
    <property type="match status" value="1"/>
</dbReference>
<feature type="domain" description="ClpX-type ZB" evidence="8">
    <location>
        <begin position="1"/>
        <end position="54"/>
    </location>
</feature>
<evidence type="ECO:0000256" key="2">
    <source>
        <dbReference type="ARBA" id="ARBA00022741"/>
    </source>
</evidence>
<dbReference type="GO" id="GO:0004252">
    <property type="term" value="F:serine-type endopeptidase activity"/>
    <property type="evidence" value="ECO:0007669"/>
    <property type="project" value="UniProtKB-EC"/>
</dbReference>
<keyword evidence="10" id="KW-1185">Reference proteome</keyword>
<dbReference type="PANTHER" id="PTHR48102">
    <property type="entry name" value="ATP-DEPENDENT CLP PROTEASE ATP-BINDING SUBUNIT CLPX-LIKE, MITOCHONDRIAL-RELATED"/>
    <property type="match status" value="1"/>
</dbReference>
<dbReference type="NCBIfam" id="TIGR00382">
    <property type="entry name" value="clpX"/>
    <property type="match status" value="1"/>
</dbReference>
<dbReference type="SMART" id="SM00382">
    <property type="entry name" value="AAA"/>
    <property type="match status" value="1"/>
</dbReference>
<evidence type="ECO:0000256" key="4">
    <source>
        <dbReference type="ARBA" id="ARBA00022840"/>
    </source>
</evidence>
<dbReference type="InterPro" id="IPR004487">
    <property type="entry name" value="Clp_protease_ATP-bd_su_ClpX"/>
</dbReference>
<dbReference type="Pfam" id="PF10431">
    <property type="entry name" value="ClpB_D2-small"/>
    <property type="match status" value="1"/>
</dbReference>
<dbReference type="GO" id="GO:0005524">
    <property type="term" value="F:ATP binding"/>
    <property type="evidence" value="ECO:0007669"/>
    <property type="project" value="UniProtKB-KW"/>
</dbReference>
<dbReference type="InterPro" id="IPR003959">
    <property type="entry name" value="ATPase_AAA_core"/>
</dbReference>
<proteinExistence type="inferred from homology"/>
<accession>A0ABW4RJS6</accession>
<dbReference type="GO" id="GO:0006508">
    <property type="term" value="P:proteolysis"/>
    <property type="evidence" value="ECO:0007669"/>
    <property type="project" value="UniProtKB-KW"/>
</dbReference>
<feature type="binding site" evidence="6 7">
    <location>
        <position position="13"/>
    </location>
    <ligand>
        <name>Zn(2+)</name>
        <dbReference type="ChEBI" id="CHEBI:29105"/>
    </ligand>
</feature>
<dbReference type="Gene3D" id="1.10.8.60">
    <property type="match status" value="1"/>
</dbReference>
<dbReference type="InterPro" id="IPR010603">
    <property type="entry name" value="Znf_CppX_C4"/>
</dbReference>
<evidence type="ECO:0000256" key="1">
    <source>
        <dbReference type="ARBA" id="ARBA00022723"/>
    </source>
</evidence>
<keyword evidence="9" id="KW-0645">Protease</keyword>
<dbReference type="SMART" id="SM00994">
    <property type="entry name" value="zf-C4_ClpX"/>
    <property type="match status" value="1"/>
</dbReference>